<keyword evidence="2" id="KW-1185">Reference proteome</keyword>
<organism evidence="1 2">
    <name type="scientific">Solirubrobacter ginsenosidimutans</name>
    <dbReference type="NCBI Taxonomy" id="490573"/>
    <lineage>
        <taxon>Bacteria</taxon>
        <taxon>Bacillati</taxon>
        <taxon>Actinomycetota</taxon>
        <taxon>Thermoleophilia</taxon>
        <taxon>Solirubrobacterales</taxon>
        <taxon>Solirubrobacteraceae</taxon>
        <taxon>Solirubrobacter</taxon>
    </lineage>
</organism>
<dbReference type="Proteomes" id="UP001149140">
    <property type="component" value="Unassembled WGS sequence"/>
</dbReference>
<accession>A0A9X3MMG6</accession>
<evidence type="ECO:0000313" key="1">
    <source>
        <dbReference type="EMBL" id="MDA0158964.1"/>
    </source>
</evidence>
<dbReference type="AlphaFoldDB" id="A0A9X3MMG6"/>
<proteinExistence type="predicted"/>
<dbReference type="EMBL" id="JAPDOD010000001">
    <property type="protein sequence ID" value="MDA0158964.1"/>
    <property type="molecule type" value="Genomic_DNA"/>
</dbReference>
<sequence length="274" mass="29407">MDLVITRRVTLGVAGSLAGPALDVAGASAHAAAFVWRTPFAAPVRRPARALVDAAERRGARDESWLIARAGQLSSDWFARALRAPVVDRVFGAVIEARLLERVTAEALKGEALEGVLGIAAERSAGIRVADAVLADDSVERLLAHVVDQPAIDRLIERALASPAFELRVAAVLEQPALEQVLERVLASRFAQAATDQLLASEELKRVVGHVARSDEVREALASQTHGLVDDVSDQLRDRTANVDDRMEGVARRLLRRHARVAPLASFDEGPSPA</sequence>
<gene>
    <name evidence="1" type="ORF">OM076_01705</name>
</gene>
<reference evidence="1" key="1">
    <citation type="submission" date="2022-10" db="EMBL/GenBank/DDBJ databases">
        <title>The WGS of Solirubrobacter ginsenosidimutans DSM 21036.</title>
        <authorList>
            <person name="Jiang Z."/>
        </authorList>
    </citation>
    <scope>NUCLEOTIDE SEQUENCE</scope>
    <source>
        <strain evidence="1">DSM 21036</strain>
    </source>
</reference>
<dbReference type="RefSeq" id="WP_270037610.1">
    <property type="nucleotide sequence ID" value="NZ_JAPDOD010000001.1"/>
</dbReference>
<protein>
    <submittedName>
        <fullName evidence="1">Uncharacterized protein</fullName>
    </submittedName>
</protein>
<name>A0A9X3MMG6_9ACTN</name>
<comment type="caution">
    <text evidence="1">The sequence shown here is derived from an EMBL/GenBank/DDBJ whole genome shotgun (WGS) entry which is preliminary data.</text>
</comment>
<evidence type="ECO:0000313" key="2">
    <source>
        <dbReference type="Proteomes" id="UP001149140"/>
    </source>
</evidence>